<organism evidence="1 2">
    <name type="scientific">Streptomyces rhizosphaericus</name>
    <dbReference type="NCBI Taxonomy" id="114699"/>
    <lineage>
        <taxon>Bacteria</taxon>
        <taxon>Bacillati</taxon>
        <taxon>Actinomycetota</taxon>
        <taxon>Actinomycetes</taxon>
        <taxon>Kitasatosporales</taxon>
        <taxon>Streptomycetaceae</taxon>
        <taxon>Streptomyces</taxon>
        <taxon>Streptomyces violaceusniger group</taxon>
    </lineage>
</organism>
<dbReference type="EMBL" id="BAAAID010000015">
    <property type="protein sequence ID" value="GAA0927914.1"/>
    <property type="molecule type" value="Genomic_DNA"/>
</dbReference>
<comment type="caution">
    <text evidence="1">The sequence shown here is derived from an EMBL/GenBank/DDBJ whole genome shotgun (WGS) entry which is preliminary data.</text>
</comment>
<keyword evidence="2" id="KW-1185">Reference proteome</keyword>
<evidence type="ECO:0000313" key="2">
    <source>
        <dbReference type="Proteomes" id="UP001500418"/>
    </source>
</evidence>
<proteinExistence type="predicted"/>
<gene>
    <name evidence="1" type="ORF">GCM10009575_028820</name>
</gene>
<evidence type="ECO:0000313" key="1">
    <source>
        <dbReference type="EMBL" id="GAA0927914.1"/>
    </source>
</evidence>
<reference evidence="1 2" key="1">
    <citation type="journal article" date="2019" name="Int. J. Syst. Evol. Microbiol.">
        <title>The Global Catalogue of Microorganisms (GCM) 10K type strain sequencing project: providing services to taxonomists for standard genome sequencing and annotation.</title>
        <authorList>
            <consortium name="The Broad Institute Genomics Platform"/>
            <consortium name="The Broad Institute Genome Sequencing Center for Infectious Disease"/>
            <person name="Wu L."/>
            <person name="Ma J."/>
        </authorList>
    </citation>
    <scope>NUCLEOTIDE SEQUENCE [LARGE SCALE GENOMIC DNA]</scope>
    <source>
        <strain evidence="1 2">JCM 11444</strain>
    </source>
</reference>
<sequence>MISATVDFPDAGGPPSSTSLPVPVFRSALSDENPHALRAVPRGTGLACFLKGVIVPPLPFEVFGARLVVGMGRSG</sequence>
<protein>
    <submittedName>
        <fullName evidence="1">Uncharacterized protein</fullName>
    </submittedName>
</protein>
<name>A0ABN1PGG3_9ACTN</name>
<accession>A0ABN1PGG3</accession>
<dbReference type="Proteomes" id="UP001500418">
    <property type="component" value="Unassembled WGS sequence"/>
</dbReference>